<comment type="caution">
    <text evidence="3">The sequence shown here is derived from an EMBL/GenBank/DDBJ whole genome shotgun (WGS) entry which is preliminary data.</text>
</comment>
<feature type="region of interest" description="Disordered" evidence="1">
    <location>
        <begin position="281"/>
        <end position="338"/>
    </location>
</feature>
<feature type="region of interest" description="Disordered" evidence="1">
    <location>
        <begin position="32"/>
        <end position="103"/>
    </location>
</feature>
<dbReference type="EMBL" id="JAVFWL010000003">
    <property type="protein sequence ID" value="KAK6744307.1"/>
    <property type="molecule type" value="Genomic_DNA"/>
</dbReference>
<sequence>MTRNVLCSLFVTKNDAEMPKRVVSFADDIASGSGTSKRIALSNDDGDEFDLPEGDERRPDQQENEEEVKKKHTLDSDEEEEDDHKKLDMRKVEGQEDSTLDFDGSTKITAFNMKEDLEDGHFDETGNFIFDKKEKEIKDAWLDDIDWSTVKEKAGDQWEQTNDADDDGVAPPTLNDIRRKEIFTSLVSLMKPNHTVAKTLTDLKKAKGLSAAEERKLRWKAKKEGKTINETDSQKDTSIISGLADELISAGHMDVYEWTREKFEFLLKKLEGSAVDSLDMFSDEPASNSSAPTESESILDEEEQKWEYKDSQTSEIQGPFSSSEMARRQQNGKLSSSGLARKCGAASFNPVARIDFDLYC</sequence>
<dbReference type="InterPro" id="IPR039905">
    <property type="entry name" value="CD2BP2/Lin1"/>
</dbReference>
<reference evidence="3 4" key="1">
    <citation type="submission" date="2023-08" db="EMBL/GenBank/DDBJ databases">
        <title>A Necator americanus chromosomal reference genome.</title>
        <authorList>
            <person name="Ilik V."/>
            <person name="Petrzelkova K.J."/>
            <person name="Pardy F."/>
            <person name="Fuh T."/>
            <person name="Niatou-Singa F.S."/>
            <person name="Gouil Q."/>
            <person name="Baker L."/>
            <person name="Ritchie M.E."/>
            <person name="Jex A.R."/>
            <person name="Gazzola D."/>
            <person name="Li H."/>
            <person name="Toshio Fujiwara R."/>
            <person name="Zhan B."/>
            <person name="Aroian R.V."/>
            <person name="Pafco B."/>
            <person name="Schwarz E.M."/>
        </authorList>
    </citation>
    <scope>NUCLEOTIDE SEQUENCE [LARGE SCALE GENOMIC DNA]</scope>
    <source>
        <strain evidence="3 4">Aroian</strain>
        <tissue evidence="3">Whole animal</tissue>
    </source>
</reference>
<feature type="compositionally biased region" description="Acidic residues" evidence="1">
    <location>
        <begin position="44"/>
        <end position="53"/>
    </location>
</feature>
<dbReference type="Proteomes" id="UP001303046">
    <property type="component" value="Unassembled WGS sequence"/>
</dbReference>
<proteinExistence type="predicted"/>
<evidence type="ECO:0000256" key="1">
    <source>
        <dbReference type="SAM" id="MobiDB-lite"/>
    </source>
</evidence>
<dbReference type="PROSITE" id="PS50829">
    <property type="entry name" value="GYF"/>
    <property type="match status" value="1"/>
</dbReference>
<feature type="compositionally biased region" description="Basic and acidic residues" evidence="1">
    <location>
        <begin position="54"/>
        <end position="75"/>
    </location>
</feature>
<evidence type="ECO:0000259" key="2">
    <source>
        <dbReference type="PROSITE" id="PS50829"/>
    </source>
</evidence>
<dbReference type="PANTHER" id="PTHR13138:SF3">
    <property type="entry name" value="CD2 ANTIGEN CYTOPLASMIC TAIL-BINDING PROTEIN 2"/>
    <property type="match status" value="1"/>
</dbReference>
<feature type="region of interest" description="Disordered" evidence="1">
    <location>
        <begin position="153"/>
        <end position="173"/>
    </location>
</feature>
<feature type="domain" description="GYF" evidence="2">
    <location>
        <begin position="303"/>
        <end position="355"/>
    </location>
</feature>
<dbReference type="PANTHER" id="PTHR13138">
    <property type="entry name" value="PROTEIN LIN1"/>
    <property type="match status" value="1"/>
</dbReference>
<dbReference type="Pfam" id="PF02213">
    <property type="entry name" value="GYF"/>
    <property type="match status" value="1"/>
</dbReference>
<evidence type="ECO:0000313" key="4">
    <source>
        <dbReference type="Proteomes" id="UP001303046"/>
    </source>
</evidence>
<organism evidence="3 4">
    <name type="scientific">Necator americanus</name>
    <name type="common">Human hookworm</name>
    <dbReference type="NCBI Taxonomy" id="51031"/>
    <lineage>
        <taxon>Eukaryota</taxon>
        <taxon>Metazoa</taxon>
        <taxon>Ecdysozoa</taxon>
        <taxon>Nematoda</taxon>
        <taxon>Chromadorea</taxon>
        <taxon>Rhabditida</taxon>
        <taxon>Rhabditina</taxon>
        <taxon>Rhabditomorpha</taxon>
        <taxon>Strongyloidea</taxon>
        <taxon>Ancylostomatidae</taxon>
        <taxon>Bunostominae</taxon>
        <taxon>Necator</taxon>
    </lineage>
</organism>
<gene>
    <name evidence="3" type="primary">Necator_chrIII.g11937</name>
    <name evidence="3" type="ORF">RB195_011171</name>
</gene>
<dbReference type="InterPro" id="IPR003169">
    <property type="entry name" value="GYF"/>
</dbReference>
<accession>A0ABR1D189</accession>
<dbReference type="Gene3D" id="3.30.1490.40">
    <property type="match status" value="1"/>
</dbReference>
<dbReference type="InterPro" id="IPR035445">
    <property type="entry name" value="GYF-like_dom_sf"/>
</dbReference>
<feature type="compositionally biased region" description="Basic and acidic residues" evidence="1">
    <location>
        <begin position="83"/>
        <end position="94"/>
    </location>
</feature>
<evidence type="ECO:0000313" key="3">
    <source>
        <dbReference type="EMBL" id="KAK6744307.1"/>
    </source>
</evidence>
<name>A0ABR1D189_NECAM</name>
<feature type="compositionally biased region" description="Polar residues" evidence="1">
    <location>
        <begin position="285"/>
        <end position="296"/>
    </location>
</feature>
<keyword evidence="4" id="KW-1185">Reference proteome</keyword>
<feature type="compositionally biased region" description="Polar residues" evidence="1">
    <location>
        <begin position="313"/>
        <end position="338"/>
    </location>
</feature>
<dbReference type="SUPFAM" id="SSF55277">
    <property type="entry name" value="GYF domain"/>
    <property type="match status" value="1"/>
</dbReference>
<protein>
    <recommendedName>
        <fullName evidence="2">GYF domain-containing protein</fullName>
    </recommendedName>
</protein>